<feature type="signal peptide" evidence="2">
    <location>
        <begin position="1"/>
        <end position="25"/>
    </location>
</feature>
<gene>
    <name evidence="3" type="ORF">ABVK50_06705</name>
</gene>
<evidence type="ECO:0000313" key="3">
    <source>
        <dbReference type="EMBL" id="XCG50170.1"/>
    </source>
</evidence>
<organism evidence="3">
    <name type="scientific">Mesorhizobium sp. WSM2240</name>
    <dbReference type="NCBI Taxonomy" id="3228851"/>
    <lineage>
        <taxon>Bacteria</taxon>
        <taxon>Pseudomonadati</taxon>
        <taxon>Pseudomonadota</taxon>
        <taxon>Alphaproteobacteria</taxon>
        <taxon>Hyphomicrobiales</taxon>
        <taxon>Phyllobacteriaceae</taxon>
        <taxon>Mesorhizobium</taxon>
    </lineage>
</organism>
<feature type="compositionally biased region" description="Pro residues" evidence="1">
    <location>
        <begin position="135"/>
        <end position="148"/>
    </location>
</feature>
<dbReference type="AlphaFoldDB" id="A0AAU8CV24"/>
<name>A0AAU8CV24_9HYPH</name>
<evidence type="ECO:0000256" key="1">
    <source>
        <dbReference type="SAM" id="MobiDB-lite"/>
    </source>
</evidence>
<proteinExistence type="predicted"/>
<feature type="compositionally biased region" description="Basic and acidic residues" evidence="1">
    <location>
        <begin position="113"/>
        <end position="134"/>
    </location>
</feature>
<protein>
    <submittedName>
        <fullName evidence="3">Uncharacterized protein</fullName>
    </submittedName>
</protein>
<accession>A0AAU8CV24</accession>
<dbReference type="RefSeq" id="WP_353642300.1">
    <property type="nucleotide sequence ID" value="NZ_CP159253.1"/>
</dbReference>
<feature type="region of interest" description="Disordered" evidence="1">
    <location>
        <begin position="102"/>
        <end position="159"/>
    </location>
</feature>
<reference evidence="3" key="1">
    <citation type="submission" date="2024-06" db="EMBL/GenBank/DDBJ databases">
        <title>Mesorhizobium karijinii sp. nov., a symbiont of the iconic Swainsona formosa from arid Australia.</title>
        <authorList>
            <person name="Hill Y.J."/>
            <person name="Watkin E.L.J."/>
            <person name="O'Hara G.W."/>
            <person name="Terpolilli J."/>
            <person name="Tye M.L."/>
            <person name="Kohlmeier M.G."/>
        </authorList>
    </citation>
    <scope>NUCLEOTIDE SEQUENCE</scope>
    <source>
        <strain evidence="3">WSM2240</strain>
    </source>
</reference>
<feature type="chain" id="PRO_5043761922" evidence="2">
    <location>
        <begin position="26"/>
        <end position="159"/>
    </location>
</feature>
<dbReference type="EMBL" id="CP159253">
    <property type="protein sequence ID" value="XCG50170.1"/>
    <property type="molecule type" value="Genomic_DNA"/>
</dbReference>
<evidence type="ECO:0000256" key="2">
    <source>
        <dbReference type="SAM" id="SignalP"/>
    </source>
</evidence>
<sequence>MPVRSFWKPFALVAAATCCAGSAHASSIVTLEAMTEQLGPSFVIAGPPDEAPAAAETDDRHMVSRSIIAFGPSNVAYENVASVGEKTQRDFSPMVLRGGIAGGAFPTGNGLPHADEREPAVVYDPKRTLAEKPAEPPPPEAPEAPRAPKPSGDPVIIDR</sequence>
<keyword evidence="2" id="KW-0732">Signal</keyword>